<proteinExistence type="predicted"/>
<evidence type="ECO:0000313" key="1">
    <source>
        <dbReference type="EMBL" id="CAH2229373.1"/>
    </source>
</evidence>
<comment type="caution">
    <text evidence="1">The sequence shown here is derived from an EMBL/GenBank/DDBJ whole genome shotgun (WGS) entry which is preliminary data.</text>
</comment>
<sequence length="272" mass="31232">MEVIRRRGVVKVERTAFGSESSVTTPIGRQDCARDVGATPSEIGFSMARITALSSSICEKLAIISLASIIVPSLGQYAINTGLRADVTFGEENDRFDVTNLIRRQTKHLKPNLDPQSGEFRRRYKSKHKSINRDVPWPQLLDSASGRDVLRKRIQANLEEHVNNLANTIIYKIRGMRRNQEFAHHDNMDSGGEDVDDFNNNLRVFENNRDLKENNKEDDSMRRRNRLQDIVYKLHGRKNTRRTAIDPEKEILFHYAFPIDMKIEGFLQAPLV</sequence>
<gene>
    <name evidence="1" type="primary">jg21780</name>
    <name evidence="1" type="ORF">PAEG_LOCUS8853</name>
</gene>
<evidence type="ECO:0000313" key="2">
    <source>
        <dbReference type="Proteomes" id="UP000838756"/>
    </source>
</evidence>
<accession>A0A8S4R2C2</accession>
<dbReference type="AlphaFoldDB" id="A0A8S4R2C2"/>
<protein>
    <submittedName>
        <fullName evidence="1">Jg21780 protein</fullName>
    </submittedName>
</protein>
<dbReference type="Proteomes" id="UP000838756">
    <property type="component" value="Unassembled WGS sequence"/>
</dbReference>
<reference evidence="1" key="1">
    <citation type="submission" date="2022-03" db="EMBL/GenBank/DDBJ databases">
        <authorList>
            <person name="Lindestad O."/>
        </authorList>
    </citation>
    <scope>NUCLEOTIDE SEQUENCE</scope>
</reference>
<organism evidence="1 2">
    <name type="scientific">Pararge aegeria aegeria</name>
    <dbReference type="NCBI Taxonomy" id="348720"/>
    <lineage>
        <taxon>Eukaryota</taxon>
        <taxon>Metazoa</taxon>
        <taxon>Ecdysozoa</taxon>
        <taxon>Arthropoda</taxon>
        <taxon>Hexapoda</taxon>
        <taxon>Insecta</taxon>
        <taxon>Pterygota</taxon>
        <taxon>Neoptera</taxon>
        <taxon>Endopterygota</taxon>
        <taxon>Lepidoptera</taxon>
        <taxon>Glossata</taxon>
        <taxon>Ditrysia</taxon>
        <taxon>Papilionoidea</taxon>
        <taxon>Nymphalidae</taxon>
        <taxon>Satyrinae</taxon>
        <taxon>Satyrini</taxon>
        <taxon>Parargina</taxon>
        <taxon>Pararge</taxon>
    </lineage>
</organism>
<name>A0A8S4R2C2_9NEOP</name>
<dbReference type="OrthoDB" id="7483731at2759"/>
<keyword evidence="2" id="KW-1185">Reference proteome</keyword>
<dbReference type="EMBL" id="CAKXAJ010024714">
    <property type="protein sequence ID" value="CAH2229373.1"/>
    <property type="molecule type" value="Genomic_DNA"/>
</dbReference>